<dbReference type="GeneID" id="120253735"/>
<reference evidence="17" key="1">
    <citation type="submission" date="2025-08" db="UniProtKB">
        <authorList>
            <consortium name="RefSeq"/>
        </authorList>
    </citation>
    <scope>IDENTIFICATION</scope>
</reference>
<evidence type="ECO:0000256" key="9">
    <source>
        <dbReference type="ARBA" id="ARBA00022946"/>
    </source>
</evidence>
<evidence type="ECO:0000256" key="12">
    <source>
        <dbReference type="ARBA" id="ARBA00023136"/>
    </source>
</evidence>
<keyword evidence="6" id="KW-0812">Transmembrane</keyword>
<comment type="function">
    <text evidence="15">Catalyzes the exchange of ADP and ATP across the membrane.</text>
</comment>
<evidence type="ECO:0000256" key="3">
    <source>
        <dbReference type="ARBA" id="ARBA00011245"/>
    </source>
</evidence>
<dbReference type="PANTHER" id="PTHR45635">
    <property type="entry name" value="ADP,ATP CARRIER PROTEIN 1-RELATED-RELATED"/>
    <property type="match status" value="1"/>
</dbReference>
<keyword evidence="16" id="KW-1185">Reference proteome</keyword>
<keyword evidence="5" id="KW-0050">Antiport</keyword>
<keyword evidence="12" id="KW-0472">Membrane</keyword>
<keyword evidence="8" id="KW-0999">Mitochondrion inner membrane</keyword>
<evidence type="ECO:0000256" key="2">
    <source>
        <dbReference type="ARBA" id="ARBA00006375"/>
    </source>
</evidence>
<keyword evidence="10" id="KW-1133">Transmembrane helix</keyword>
<dbReference type="Pfam" id="PF00153">
    <property type="entry name" value="Mito_carr"/>
    <property type="match status" value="1"/>
</dbReference>
<comment type="subunit">
    <text evidence="3 15">Monomer.</text>
</comment>
<evidence type="ECO:0000313" key="16">
    <source>
        <dbReference type="Proteomes" id="UP001515500"/>
    </source>
</evidence>
<evidence type="ECO:0000256" key="10">
    <source>
        <dbReference type="ARBA" id="ARBA00022989"/>
    </source>
</evidence>
<dbReference type="GO" id="GO:1990544">
    <property type="term" value="P:mitochondrial ATP transmembrane transport"/>
    <property type="evidence" value="ECO:0007669"/>
    <property type="project" value="InterPro"/>
</dbReference>
<keyword evidence="7" id="KW-0677">Repeat</keyword>
<accession>A0AB40AT66</accession>
<keyword evidence="11" id="KW-0496">Mitochondrion</keyword>
<dbReference type="SUPFAM" id="SSF103506">
    <property type="entry name" value="Mitochondrial carrier"/>
    <property type="match status" value="1"/>
</dbReference>
<dbReference type="GO" id="GO:0005743">
    <property type="term" value="C:mitochondrial inner membrane"/>
    <property type="evidence" value="ECO:0007669"/>
    <property type="project" value="UniProtKB-SubCell"/>
</dbReference>
<dbReference type="Proteomes" id="UP001515500">
    <property type="component" value="Unplaced"/>
</dbReference>
<dbReference type="InterPro" id="IPR018108">
    <property type="entry name" value="MCP_transmembrane"/>
</dbReference>
<comment type="catalytic activity">
    <reaction evidence="13">
        <text>ADP(in) + ATP(out) = ADP(out) + ATP(in)</text>
        <dbReference type="Rhea" id="RHEA:34999"/>
        <dbReference type="ChEBI" id="CHEBI:30616"/>
        <dbReference type="ChEBI" id="CHEBI:456216"/>
    </reaction>
    <physiologicalReaction direction="left-to-right" evidence="13">
        <dbReference type="Rhea" id="RHEA:35000"/>
    </physiologicalReaction>
</comment>
<dbReference type="GO" id="GO:0005471">
    <property type="term" value="F:ATP:ADP antiporter activity"/>
    <property type="evidence" value="ECO:0007669"/>
    <property type="project" value="UniProtKB-UniRule"/>
</dbReference>
<comment type="similarity">
    <text evidence="2 15">Belongs to the mitochondrial carrier (TC 2.A.29) family.</text>
</comment>
<evidence type="ECO:0000256" key="6">
    <source>
        <dbReference type="ARBA" id="ARBA00022692"/>
    </source>
</evidence>
<evidence type="ECO:0000256" key="7">
    <source>
        <dbReference type="ARBA" id="ARBA00022737"/>
    </source>
</evidence>
<evidence type="ECO:0000313" key="17">
    <source>
        <dbReference type="RefSeq" id="XP_039117934.1"/>
    </source>
</evidence>
<protein>
    <recommendedName>
        <fullName evidence="15">ADP/ATP translocase</fullName>
    </recommendedName>
    <alternativeName>
        <fullName evidence="15">ADP,ATP carrier protein</fullName>
    </alternativeName>
</protein>
<comment type="function">
    <text evidence="14">ADP:ATP antiporter that mediates import of ADP into the mitochondrial matrix for ATP synthesis, and export of ATP out to fuel the cell. Cycles between the cytoplasmic-open state (c-state) and the matrix-open state (m-state): operates by the alternating access mechanism with a single substrate-binding site intermittently exposed to either the cytosolic (c-state) or matrix (m-state) side of the inner mitochondrial membrane.</text>
</comment>
<evidence type="ECO:0000256" key="1">
    <source>
        <dbReference type="ARBA" id="ARBA00004448"/>
    </source>
</evidence>
<comment type="subcellular location">
    <subcellularLocation>
        <location evidence="15">Membrane</location>
        <topology evidence="15">Multi-pass membrane protein</topology>
    </subcellularLocation>
    <subcellularLocation>
        <location evidence="1">Mitochondrion inner membrane</location>
        <topology evidence="1">Multi-pass membrane protein</topology>
    </subcellularLocation>
</comment>
<evidence type="ECO:0000256" key="11">
    <source>
        <dbReference type="ARBA" id="ARBA00023128"/>
    </source>
</evidence>
<evidence type="ECO:0000256" key="13">
    <source>
        <dbReference type="ARBA" id="ARBA00024143"/>
    </source>
</evidence>
<sequence>MVSLVFAHASAEKGFASFAIDFLMGGASVAVSKTATAPIEHVKLLSQNQDEMIKAGRLSEPHKKISDCFAYTIKDKTLKSDGCGANILRTIGGAGVLAGYDKLQLIVFGKKYGSCGAYVQG</sequence>
<name>A0AB40AT66_DIOCR</name>
<dbReference type="InterPro" id="IPR002113">
    <property type="entry name" value="ADT_euk_type"/>
</dbReference>
<dbReference type="PANTHER" id="PTHR45635:SF47">
    <property type="entry name" value="ADP,ATP CARRIER PROTEIN, MITOCHONDRIAL"/>
    <property type="match status" value="1"/>
</dbReference>
<dbReference type="InterPro" id="IPR023395">
    <property type="entry name" value="MCP_dom_sf"/>
</dbReference>
<keyword evidence="4 15" id="KW-0813">Transport</keyword>
<dbReference type="InterPro" id="IPR002067">
    <property type="entry name" value="MCP"/>
</dbReference>
<evidence type="ECO:0000256" key="15">
    <source>
        <dbReference type="RuleBase" id="RU368008"/>
    </source>
</evidence>
<evidence type="ECO:0000256" key="8">
    <source>
        <dbReference type="ARBA" id="ARBA00022792"/>
    </source>
</evidence>
<keyword evidence="9" id="KW-0809">Transit peptide</keyword>
<dbReference type="AlphaFoldDB" id="A0AB40AT66"/>
<gene>
    <name evidence="17" type="primary">LOC120253735</name>
</gene>
<proteinExistence type="inferred from homology"/>
<evidence type="ECO:0000256" key="5">
    <source>
        <dbReference type="ARBA" id="ARBA00022449"/>
    </source>
</evidence>
<evidence type="ECO:0000256" key="14">
    <source>
        <dbReference type="ARBA" id="ARBA00045250"/>
    </source>
</evidence>
<dbReference type="PRINTS" id="PR00926">
    <property type="entry name" value="MITOCARRIER"/>
</dbReference>
<dbReference type="RefSeq" id="XP_039117934.1">
    <property type="nucleotide sequence ID" value="XM_039262000.1"/>
</dbReference>
<organism evidence="16 17">
    <name type="scientific">Dioscorea cayennensis subsp. rotundata</name>
    <name type="common">White Guinea yam</name>
    <name type="synonym">Dioscorea rotundata</name>
    <dbReference type="NCBI Taxonomy" id="55577"/>
    <lineage>
        <taxon>Eukaryota</taxon>
        <taxon>Viridiplantae</taxon>
        <taxon>Streptophyta</taxon>
        <taxon>Embryophyta</taxon>
        <taxon>Tracheophyta</taxon>
        <taxon>Spermatophyta</taxon>
        <taxon>Magnoliopsida</taxon>
        <taxon>Liliopsida</taxon>
        <taxon>Dioscoreales</taxon>
        <taxon>Dioscoreaceae</taxon>
        <taxon>Dioscorea</taxon>
    </lineage>
</organism>
<dbReference type="Gene3D" id="1.50.40.10">
    <property type="entry name" value="Mitochondrial carrier domain"/>
    <property type="match status" value="1"/>
</dbReference>
<evidence type="ECO:0000256" key="4">
    <source>
        <dbReference type="ARBA" id="ARBA00022448"/>
    </source>
</evidence>
<dbReference type="GO" id="GO:0140021">
    <property type="term" value="P:mitochondrial ADP transmembrane transport"/>
    <property type="evidence" value="ECO:0007669"/>
    <property type="project" value="InterPro"/>
</dbReference>